<feature type="non-terminal residue" evidence="5">
    <location>
        <position position="1"/>
    </location>
</feature>
<dbReference type="InterPro" id="IPR058678">
    <property type="entry name" value="ARM_PUB"/>
</dbReference>
<protein>
    <recommendedName>
        <fullName evidence="4">U-box domain-containing protein</fullName>
    </recommendedName>
</protein>
<comment type="caution">
    <text evidence="5">The sequence shown here is derived from an EMBL/GenBank/DDBJ whole genome shotgun (WGS) entry which is preliminary data.</text>
</comment>
<dbReference type="InterPro" id="IPR016024">
    <property type="entry name" value="ARM-type_fold"/>
</dbReference>
<organism evidence="5 6">
    <name type="scientific">Genlisea aurea</name>
    <dbReference type="NCBI Taxonomy" id="192259"/>
    <lineage>
        <taxon>Eukaryota</taxon>
        <taxon>Viridiplantae</taxon>
        <taxon>Streptophyta</taxon>
        <taxon>Embryophyta</taxon>
        <taxon>Tracheophyta</taxon>
        <taxon>Spermatophyta</taxon>
        <taxon>Magnoliopsida</taxon>
        <taxon>eudicotyledons</taxon>
        <taxon>Gunneridae</taxon>
        <taxon>Pentapetalae</taxon>
        <taxon>asterids</taxon>
        <taxon>lamiids</taxon>
        <taxon>Lamiales</taxon>
        <taxon>Lentibulariaceae</taxon>
        <taxon>Genlisea</taxon>
    </lineage>
</organism>
<evidence type="ECO:0000256" key="3">
    <source>
        <dbReference type="SAM" id="MobiDB-lite"/>
    </source>
</evidence>
<dbReference type="AlphaFoldDB" id="S8DMH2"/>
<dbReference type="Gene3D" id="1.25.10.10">
    <property type="entry name" value="Leucine-rich Repeat Variant"/>
    <property type="match status" value="2"/>
</dbReference>
<evidence type="ECO:0000256" key="2">
    <source>
        <dbReference type="SAM" id="Coils"/>
    </source>
</evidence>
<gene>
    <name evidence="5" type="ORF">M569_10585</name>
</gene>
<dbReference type="Proteomes" id="UP000015453">
    <property type="component" value="Unassembled WGS sequence"/>
</dbReference>
<evidence type="ECO:0000256" key="1">
    <source>
        <dbReference type="ARBA" id="ARBA00022737"/>
    </source>
</evidence>
<evidence type="ECO:0000313" key="6">
    <source>
        <dbReference type="Proteomes" id="UP000015453"/>
    </source>
</evidence>
<dbReference type="SMART" id="SM00185">
    <property type="entry name" value="ARM"/>
    <property type="match status" value="4"/>
</dbReference>
<accession>S8DMH2</accession>
<evidence type="ECO:0000313" key="5">
    <source>
        <dbReference type="EMBL" id="EPS64193.1"/>
    </source>
</evidence>
<dbReference type="OrthoDB" id="7537227at2759"/>
<feature type="coiled-coil region" evidence="2">
    <location>
        <begin position="18"/>
        <end position="48"/>
    </location>
</feature>
<dbReference type="SUPFAM" id="SSF48371">
    <property type="entry name" value="ARM repeat"/>
    <property type="match status" value="1"/>
</dbReference>
<dbReference type="EMBL" id="AUSU01004991">
    <property type="protein sequence ID" value="EPS64193.1"/>
    <property type="molecule type" value="Genomic_DNA"/>
</dbReference>
<keyword evidence="2" id="KW-0175">Coiled coil</keyword>
<keyword evidence="1" id="KW-0677">Repeat</keyword>
<feature type="compositionally biased region" description="Acidic residues" evidence="3">
    <location>
        <begin position="342"/>
        <end position="356"/>
    </location>
</feature>
<keyword evidence="6" id="KW-1185">Reference proteome</keyword>
<dbReference type="InterPro" id="IPR011989">
    <property type="entry name" value="ARM-like"/>
</dbReference>
<feature type="domain" description="U-box" evidence="4">
    <location>
        <begin position="28"/>
        <end position="320"/>
    </location>
</feature>
<reference evidence="5 6" key="1">
    <citation type="journal article" date="2013" name="BMC Genomics">
        <title>The miniature genome of a carnivorous plant Genlisea aurea contains a low number of genes and short non-coding sequences.</title>
        <authorList>
            <person name="Leushkin E.V."/>
            <person name="Sutormin R.A."/>
            <person name="Nabieva E.R."/>
            <person name="Penin A.A."/>
            <person name="Kondrashov A.S."/>
            <person name="Logacheva M.D."/>
        </authorList>
    </citation>
    <scope>NUCLEOTIDE SEQUENCE [LARGE SCALE GENOMIC DNA]</scope>
</reference>
<feature type="non-terminal residue" evidence="5">
    <location>
        <position position="400"/>
    </location>
</feature>
<name>S8DMH2_9LAMI</name>
<dbReference type="PANTHER" id="PTHR46700:SF1">
    <property type="entry name" value="ARM REPEAT SUPERFAMILY PROTEIN"/>
    <property type="match status" value="1"/>
</dbReference>
<feature type="region of interest" description="Disordered" evidence="3">
    <location>
        <begin position="342"/>
        <end position="373"/>
    </location>
</feature>
<sequence length="400" mass="43043">SEKLSELFLKHSETEDAVVRKERILEELKTAARKLQMAAREAEAAEAATEVRRLAKDDAQARTTLALLGVVPPLVGLLDAAAEAEGTAAAYCSQIASLYALLNLSIANNANKAAIVKAGAIAKMMKLINAAPNQQTVSEAVAANFLSLSALDSNKPIIGASSGAIPFLVDTLKRRHSSTPQSKCDSLRALSNLSISPRNLLPILETDLVPHLFNRLGADATSANERILSILCNLASVSEGRREIGSVPDAFPILVDVLNWRDSPECQEKASYVLMVMARRSYEDKRAMIEAGIVSALLELTLVGSNLAQRMASRMLESFTTDKAASSPASSLSLINLSDQMEVFDEEDEEEEEEGDSSSAAAGDGGMMSKEKKAVKQLVQLSLQSNMKKMVLRANLPREF</sequence>
<proteinExistence type="predicted"/>
<dbReference type="Pfam" id="PF25598">
    <property type="entry name" value="ARM_PUB"/>
    <property type="match status" value="1"/>
</dbReference>
<dbReference type="PANTHER" id="PTHR46700">
    <property type="entry name" value="ARM REPEAT SUPERFAMILY PROTEIN"/>
    <property type="match status" value="1"/>
</dbReference>
<evidence type="ECO:0000259" key="4">
    <source>
        <dbReference type="Pfam" id="PF25598"/>
    </source>
</evidence>
<dbReference type="InterPro" id="IPR000225">
    <property type="entry name" value="Armadillo"/>
</dbReference>